<dbReference type="Proteomes" id="UP000255106">
    <property type="component" value="Unassembled WGS sequence"/>
</dbReference>
<protein>
    <submittedName>
        <fullName evidence="2">Patatin</fullName>
    </submittedName>
</protein>
<gene>
    <name evidence="2" type="ORF">NCTC10005_07199</name>
</gene>
<evidence type="ECO:0000259" key="1">
    <source>
        <dbReference type="Pfam" id="PF19890"/>
    </source>
</evidence>
<organism evidence="2 3">
    <name type="scientific">Enterobacter cloacae</name>
    <dbReference type="NCBI Taxonomy" id="550"/>
    <lineage>
        <taxon>Bacteria</taxon>
        <taxon>Pseudomonadati</taxon>
        <taxon>Pseudomonadota</taxon>
        <taxon>Gammaproteobacteria</taxon>
        <taxon>Enterobacterales</taxon>
        <taxon>Enterobacteriaceae</taxon>
        <taxon>Enterobacter</taxon>
        <taxon>Enterobacter cloacae complex</taxon>
    </lineage>
</organism>
<proteinExistence type="predicted"/>
<sequence length="109" mass="11954">MKPPTARCNALLKKPPGKLRIFEIYPPKPLVSMALGSRVPALRADYKTGRLCGRYFLATVGKMLAEQPPLHRHKHIITPPAIVANDPLTVPLVDVPQANDALLDNEDLA</sequence>
<feature type="domain" description="DUF6363" evidence="1">
    <location>
        <begin position="8"/>
        <end position="64"/>
    </location>
</feature>
<accession>A0A377M6I5</accession>
<evidence type="ECO:0000313" key="2">
    <source>
        <dbReference type="EMBL" id="STQ14345.1"/>
    </source>
</evidence>
<dbReference type="EMBL" id="UGJB01000004">
    <property type="protein sequence ID" value="STQ14345.1"/>
    <property type="molecule type" value="Genomic_DNA"/>
</dbReference>
<dbReference type="InterPro" id="IPR045943">
    <property type="entry name" value="DUF6363"/>
</dbReference>
<reference evidence="2 3" key="1">
    <citation type="submission" date="2018-06" db="EMBL/GenBank/DDBJ databases">
        <authorList>
            <consortium name="Pathogen Informatics"/>
            <person name="Doyle S."/>
        </authorList>
    </citation>
    <scope>NUCLEOTIDE SEQUENCE [LARGE SCALE GENOMIC DNA]</scope>
    <source>
        <strain evidence="2 3">NCTC10005</strain>
    </source>
</reference>
<dbReference type="Pfam" id="PF19890">
    <property type="entry name" value="DUF6363"/>
    <property type="match status" value="1"/>
</dbReference>
<name>A0A377M6I5_ENTCL</name>
<dbReference type="AlphaFoldDB" id="A0A377M6I5"/>
<evidence type="ECO:0000313" key="3">
    <source>
        <dbReference type="Proteomes" id="UP000255106"/>
    </source>
</evidence>